<dbReference type="GO" id="GO:0008710">
    <property type="term" value="F:8-amino-7-oxononanoate synthase activity"/>
    <property type="evidence" value="ECO:0007669"/>
    <property type="project" value="UniProtKB-EC"/>
</dbReference>
<dbReference type="InterPro" id="IPR001917">
    <property type="entry name" value="Aminotrans_II_pyridoxalP_BS"/>
</dbReference>
<dbReference type="SUPFAM" id="SSF53383">
    <property type="entry name" value="PLP-dependent transferases"/>
    <property type="match status" value="1"/>
</dbReference>
<evidence type="ECO:0000256" key="4">
    <source>
        <dbReference type="ARBA" id="ARBA00022898"/>
    </source>
</evidence>
<comment type="similarity">
    <text evidence="6">Belongs to the class-II pyridoxal-phosphate-dependent aminotransferase family.</text>
</comment>
<evidence type="ECO:0000256" key="5">
    <source>
        <dbReference type="ARBA" id="ARBA00047715"/>
    </source>
</evidence>
<dbReference type="InterPro" id="IPR015422">
    <property type="entry name" value="PyrdxlP-dep_Trfase_small"/>
</dbReference>
<gene>
    <name evidence="8" type="ORF">SAMN05444320_1195</name>
</gene>
<dbReference type="Gene3D" id="3.40.640.10">
    <property type="entry name" value="Type I PLP-dependent aspartate aminotransferase-like (Major domain)"/>
    <property type="match status" value="1"/>
</dbReference>
<evidence type="ECO:0000259" key="7">
    <source>
        <dbReference type="Pfam" id="PF00155"/>
    </source>
</evidence>
<dbReference type="STRING" id="2017.SAMN05444320_1195"/>
<dbReference type="PANTHER" id="PTHR13693">
    <property type="entry name" value="CLASS II AMINOTRANSFERASE/8-AMINO-7-OXONONANOATE SYNTHASE"/>
    <property type="match status" value="1"/>
</dbReference>
<dbReference type="OrthoDB" id="9807157at2"/>
<sequence length="416" mass="44242">MKDVFDKCRSWDRDRPLKEAGIYPFNHPITEVGEGTEVVVEGRRVIMAGSNDYLGLSTDPRVKAGAIRAVERFGATCSGSRLLNGTRSLHEELEHRLAVFLRREAALVVSTGFQTNLALAALLGPHDVVFADRHNHASLVDAVLLGSAAHRRYRHGDMAHLERLLTAADPAAGKLIITDSVFSVEGDLCDLPGVAKLAAEHGARVVLDCAHDLGLLGAHGRGAPEHYGLEAEVDLVTGTFSKSFASLGGLLAGPADIINYLRHVGRSVLFSAAMTPAAVGAALAALDVVEREPERRWRVLDLAEEAHNGLRALGFDTGRSATPVVPVRVGDETLCFRFWAELLAAGVFTNAFTAPAAPGGAALIRASFTATHTDAQLDRVLDAFATVGRRLGIIPPAPPTGYDPVRIARPALPVPA</sequence>
<dbReference type="RefSeq" id="WP_073489950.1">
    <property type="nucleotide sequence ID" value="NZ_FQVN01000019.1"/>
</dbReference>
<dbReference type="Proteomes" id="UP000184501">
    <property type="component" value="Unassembled WGS sequence"/>
</dbReference>
<accession>A0A1M5PMX5</accession>
<dbReference type="EC" id="2.3.1.47" evidence="2"/>
<name>A0A1M5PMX5_STRHI</name>
<feature type="domain" description="Aminotransferase class I/classII large" evidence="7">
    <location>
        <begin position="48"/>
        <end position="384"/>
    </location>
</feature>
<evidence type="ECO:0000256" key="2">
    <source>
        <dbReference type="ARBA" id="ARBA00013187"/>
    </source>
</evidence>
<evidence type="ECO:0000256" key="1">
    <source>
        <dbReference type="ARBA" id="ARBA00001933"/>
    </source>
</evidence>
<dbReference type="PANTHER" id="PTHR13693:SF3">
    <property type="entry name" value="LD36009P"/>
    <property type="match status" value="1"/>
</dbReference>
<dbReference type="EMBL" id="FQVN01000019">
    <property type="protein sequence ID" value="SHH03090.1"/>
    <property type="molecule type" value="Genomic_DNA"/>
</dbReference>
<keyword evidence="9" id="KW-1185">Reference proteome</keyword>
<keyword evidence="4 6" id="KW-0663">Pyridoxal phosphate</keyword>
<dbReference type="InterPro" id="IPR004839">
    <property type="entry name" value="Aminotransferase_I/II_large"/>
</dbReference>
<comment type="cofactor">
    <cofactor evidence="1 6">
        <name>pyridoxal 5'-phosphate</name>
        <dbReference type="ChEBI" id="CHEBI:597326"/>
    </cofactor>
</comment>
<dbReference type="Pfam" id="PF00155">
    <property type="entry name" value="Aminotran_1_2"/>
    <property type="match status" value="1"/>
</dbReference>
<dbReference type="InterPro" id="IPR015421">
    <property type="entry name" value="PyrdxlP-dep_Trfase_major"/>
</dbReference>
<proteinExistence type="inferred from homology"/>
<evidence type="ECO:0000313" key="9">
    <source>
        <dbReference type="Proteomes" id="UP000184501"/>
    </source>
</evidence>
<dbReference type="AlphaFoldDB" id="A0A1M5PMX5"/>
<dbReference type="InterPro" id="IPR050087">
    <property type="entry name" value="AON_synthase_class-II"/>
</dbReference>
<dbReference type="InterPro" id="IPR015424">
    <property type="entry name" value="PyrdxlP-dep_Trfase"/>
</dbReference>
<dbReference type="GO" id="GO:0030170">
    <property type="term" value="F:pyridoxal phosphate binding"/>
    <property type="evidence" value="ECO:0007669"/>
    <property type="project" value="InterPro"/>
</dbReference>
<comment type="catalytic activity">
    <reaction evidence="5">
        <text>6-carboxyhexanoyl-[ACP] + L-alanine + H(+) = (8S)-8-amino-7-oxononanoate + holo-[ACP] + CO2</text>
        <dbReference type="Rhea" id="RHEA:42288"/>
        <dbReference type="Rhea" id="RHEA-COMP:9685"/>
        <dbReference type="Rhea" id="RHEA-COMP:9955"/>
        <dbReference type="ChEBI" id="CHEBI:15378"/>
        <dbReference type="ChEBI" id="CHEBI:16526"/>
        <dbReference type="ChEBI" id="CHEBI:57972"/>
        <dbReference type="ChEBI" id="CHEBI:64479"/>
        <dbReference type="ChEBI" id="CHEBI:78846"/>
        <dbReference type="ChEBI" id="CHEBI:149468"/>
        <dbReference type="EC" id="2.3.1.47"/>
    </reaction>
</comment>
<dbReference type="PROSITE" id="PS00599">
    <property type="entry name" value="AA_TRANSFER_CLASS_2"/>
    <property type="match status" value="1"/>
</dbReference>
<protein>
    <recommendedName>
        <fullName evidence="2">8-amino-7-oxononanoate synthase</fullName>
        <ecNumber evidence="2">2.3.1.47</ecNumber>
    </recommendedName>
</protein>
<evidence type="ECO:0000256" key="3">
    <source>
        <dbReference type="ARBA" id="ARBA00022679"/>
    </source>
</evidence>
<keyword evidence="3" id="KW-0808">Transferase</keyword>
<organism evidence="8 9">
    <name type="scientific">Streptoalloteichus hindustanus</name>
    <dbReference type="NCBI Taxonomy" id="2017"/>
    <lineage>
        <taxon>Bacteria</taxon>
        <taxon>Bacillati</taxon>
        <taxon>Actinomycetota</taxon>
        <taxon>Actinomycetes</taxon>
        <taxon>Pseudonocardiales</taxon>
        <taxon>Pseudonocardiaceae</taxon>
        <taxon>Streptoalloteichus</taxon>
    </lineage>
</organism>
<evidence type="ECO:0000313" key="8">
    <source>
        <dbReference type="EMBL" id="SHH03090.1"/>
    </source>
</evidence>
<evidence type="ECO:0000256" key="6">
    <source>
        <dbReference type="RuleBase" id="RU003693"/>
    </source>
</evidence>
<dbReference type="Gene3D" id="3.90.1150.10">
    <property type="entry name" value="Aspartate Aminotransferase, domain 1"/>
    <property type="match status" value="1"/>
</dbReference>
<reference evidence="8 9" key="1">
    <citation type="submission" date="2016-11" db="EMBL/GenBank/DDBJ databases">
        <authorList>
            <person name="Jaros S."/>
            <person name="Januszkiewicz K."/>
            <person name="Wedrychowicz H."/>
        </authorList>
    </citation>
    <scope>NUCLEOTIDE SEQUENCE [LARGE SCALE GENOMIC DNA]</scope>
    <source>
        <strain evidence="8 9">DSM 44523</strain>
    </source>
</reference>